<sequence>MLAAQFIQNATKGTETLVNQPQTTMVHSNLLQSNTTQSQPDGYHSNSPANQQSLQSLISELTSQNGLTTPLTNAGSPQQQFPSTPSQPSAPQIIICNPPGNSGNSGQQAPPPTSVPSSTGMPSIVILPGGGNSTTQAPPLYQYPALQACQELSYSQVEQIPPPRVSNVNPSLIFLPCVVQAQGKACQVSLGSQEEEMPPLKSFVPLSPAHTKFDVICVKKTSRGREHYVDVTYNALFPPTPPSTVSSSLMRKFDFTCES</sequence>
<feature type="region of interest" description="Disordered" evidence="1">
    <location>
        <begin position="66"/>
        <end position="124"/>
    </location>
</feature>
<feature type="compositionally biased region" description="Polar residues" evidence="1">
    <location>
        <begin position="66"/>
        <end position="75"/>
    </location>
</feature>
<proteinExistence type="predicted"/>
<gene>
    <name evidence="2" type="ORF">FSP39_016730</name>
</gene>
<evidence type="ECO:0000313" key="3">
    <source>
        <dbReference type="Proteomes" id="UP001186944"/>
    </source>
</evidence>
<organism evidence="2 3">
    <name type="scientific">Pinctada imbricata</name>
    <name type="common">Atlantic pearl-oyster</name>
    <name type="synonym">Pinctada martensii</name>
    <dbReference type="NCBI Taxonomy" id="66713"/>
    <lineage>
        <taxon>Eukaryota</taxon>
        <taxon>Metazoa</taxon>
        <taxon>Spiralia</taxon>
        <taxon>Lophotrochozoa</taxon>
        <taxon>Mollusca</taxon>
        <taxon>Bivalvia</taxon>
        <taxon>Autobranchia</taxon>
        <taxon>Pteriomorphia</taxon>
        <taxon>Pterioida</taxon>
        <taxon>Pterioidea</taxon>
        <taxon>Pteriidae</taxon>
        <taxon>Pinctada</taxon>
    </lineage>
</organism>
<comment type="caution">
    <text evidence="2">The sequence shown here is derived from an EMBL/GenBank/DDBJ whole genome shotgun (WGS) entry which is preliminary data.</text>
</comment>
<feature type="compositionally biased region" description="Polar residues" evidence="1">
    <location>
        <begin position="99"/>
        <end position="108"/>
    </location>
</feature>
<evidence type="ECO:0000256" key="1">
    <source>
        <dbReference type="SAM" id="MobiDB-lite"/>
    </source>
</evidence>
<keyword evidence="3" id="KW-1185">Reference proteome</keyword>
<dbReference type="EMBL" id="VSWD01000012">
    <property type="protein sequence ID" value="KAK3086314.1"/>
    <property type="molecule type" value="Genomic_DNA"/>
</dbReference>
<feature type="compositionally biased region" description="Low complexity" evidence="1">
    <location>
        <begin position="76"/>
        <end position="92"/>
    </location>
</feature>
<accession>A0AA88XZI9</accession>
<protein>
    <submittedName>
        <fullName evidence="2">Uncharacterized protein</fullName>
    </submittedName>
</protein>
<dbReference type="Proteomes" id="UP001186944">
    <property type="component" value="Unassembled WGS sequence"/>
</dbReference>
<reference evidence="2" key="1">
    <citation type="submission" date="2019-08" db="EMBL/GenBank/DDBJ databases">
        <title>The improved chromosome-level genome for the pearl oyster Pinctada fucata martensii using PacBio sequencing and Hi-C.</title>
        <authorList>
            <person name="Zheng Z."/>
        </authorList>
    </citation>
    <scope>NUCLEOTIDE SEQUENCE</scope>
    <source>
        <strain evidence="2">ZZ-2019</strain>
        <tissue evidence="2">Adductor muscle</tissue>
    </source>
</reference>
<dbReference type="AlphaFoldDB" id="A0AA88XZI9"/>
<evidence type="ECO:0000313" key="2">
    <source>
        <dbReference type="EMBL" id="KAK3086314.1"/>
    </source>
</evidence>
<name>A0AA88XZI9_PINIB</name>